<reference evidence="10 11" key="1">
    <citation type="journal article" date="2022" name="J Glob Antimicrob Resist">
        <title>First complete genome of a multidrug resistant strain of the novel human pathogen Kalamiella piersonii (GABEKP28) identified in human saliva.</title>
        <authorList>
            <person name="McDonagh F."/>
            <person name="Singh N.K."/>
            <person name="Venkateswaran K."/>
            <person name="Lonappan A.M."/>
            <person name="Hallahan B."/>
            <person name="Tuohy A."/>
            <person name="Burke L."/>
            <person name="Kovarova A."/>
            <person name="Miliotis G."/>
        </authorList>
    </citation>
    <scope>NUCLEOTIDE SEQUENCE [LARGE SCALE GENOMIC DNA]</scope>
    <source>
        <strain evidence="10 11">GABEKP28</strain>
    </source>
</reference>
<evidence type="ECO:0000259" key="9">
    <source>
        <dbReference type="PROSITE" id="PS50928"/>
    </source>
</evidence>
<dbReference type="EMBL" id="CP104758">
    <property type="protein sequence ID" value="WBG92689.1"/>
    <property type="molecule type" value="Genomic_DNA"/>
</dbReference>
<dbReference type="Pfam" id="PF00528">
    <property type="entry name" value="BPD_transp_1"/>
    <property type="match status" value="1"/>
</dbReference>
<comment type="subcellular location">
    <subcellularLocation>
        <location evidence="1">Cell inner membrane</location>
        <topology evidence="1">Multi-pass membrane protein</topology>
    </subcellularLocation>
    <subcellularLocation>
        <location evidence="8">Cell membrane</location>
        <topology evidence="8">Multi-pass membrane protein</topology>
    </subcellularLocation>
</comment>
<dbReference type="Proteomes" id="UP001211544">
    <property type="component" value="Chromosome"/>
</dbReference>
<keyword evidence="6 8" id="KW-1133">Transmembrane helix</keyword>
<keyword evidence="7 8" id="KW-0472">Membrane</keyword>
<feature type="transmembrane region" description="Helical" evidence="8">
    <location>
        <begin position="188"/>
        <end position="209"/>
    </location>
</feature>
<keyword evidence="2 8" id="KW-0813">Transport</keyword>
<dbReference type="Gene3D" id="1.10.3720.10">
    <property type="entry name" value="MetI-like"/>
    <property type="match status" value="1"/>
</dbReference>
<evidence type="ECO:0000256" key="3">
    <source>
        <dbReference type="ARBA" id="ARBA00022475"/>
    </source>
</evidence>
<evidence type="ECO:0000256" key="2">
    <source>
        <dbReference type="ARBA" id="ARBA00022448"/>
    </source>
</evidence>
<organism evidence="10 11">
    <name type="scientific">Pantoea piersonii</name>
    <dbReference type="NCBI Taxonomy" id="2364647"/>
    <lineage>
        <taxon>Bacteria</taxon>
        <taxon>Pseudomonadati</taxon>
        <taxon>Pseudomonadota</taxon>
        <taxon>Gammaproteobacteria</taxon>
        <taxon>Enterobacterales</taxon>
        <taxon>Erwiniaceae</taxon>
        <taxon>Pantoea</taxon>
    </lineage>
</organism>
<keyword evidence="5 8" id="KW-0812">Transmembrane</keyword>
<keyword evidence="4" id="KW-0997">Cell inner membrane</keyword>
<dbReference type="PROSITE" id="PS50928">
    <property type="entry name" value="ABC_TM1"/>
    <property type="match status" value="1"/>
</dbReference>
<evidence type="ECO:0000256" key="7">
    <source>
        <dbReference type="ARBA" id="ARBA00023136"/>
    </source>
</evidence>
<evidence type="ECO:0000313" key="11">
    <source>
        <dbReference type="Proteomes" id="UP001211544"/>
    </source>
</evidence>
<feature type="transmembrane region" description="Helical" evidence="8">
    <location>
        <begin position="129"/>
        <end position="150"/>
    </location>
</feature>
<feature type="transmembrane region" description="Helical" evidence="8">
    <location>
        <begin position="99"/>
        <end position="123"/>
    </location>
</feature>
<keyword evidence="11" id="KW-1185">Reference proteome</keyword>
<comment type="similarity">
    <text evidence="8">Belongs to the binding-protein-dependent transport system permease family.</text>
</comment>
<evidence type="ECO:0000256" key="5">
    <source>
        <dbReference type="ARBA" id="ARBA00022692"/>
    </source>
</evidence>
<dbReference type="RefSeq" id="WP_120457608.1">
    <property type="nucleotide sequence ID" value="NZ_CP104758.1"/>
</dbReference>
<feature type="domain" description="ABC transmembrane type-1" evidence="9">
    <location>
        <begin position="61"/>
        <end position="251"/>
    </location>
</feature>
<name>A0AAJ5UBE0_9GAMM</name>
<dbReference type="PANTHER" id="PTHR43357:SF4">
    <property type="entry name" value="INNER MEMBRANE ABC TRANSPORTER PERMEASE PROTEIN YDCV"/>
    <property type="match status" value="1"/>
</dbReference>
<feature type="transmembrane region" description="Helical" evidence="8">
    <location>
        <begin position="61"/>
        <end position="87"/>
    </location>
</feature>
<dbReference type="InterPro" id="IPR000515">
    <property type="entry name" value="MetI-like"/>
</dbReference>
<proteinExistence type="inferred from homology"/>
<evidence type="ECO:0000256" key="8">
    <source>
        <dbReference type="RuleBase" id="RU363032"/>
    </source>
</evidence>
<evidence type="ECO:0000256" key="1">
    <source>
        <dbReference type="ARBA" id="ARBA00004429"/>
    </source>
</evidence>
<gene>
    <name evidence="10" type="ORF">N5580_04595</name>
</gene>
<dbReference type="SUPFAM" id="SSF161098">
    <property type="entry name" value="MetI-like"/>
    <property type="match status" value="1"/>
</dbReference>
<dbReference type="GeneID" id="78235593"/>
<dbReference type="GO" id="GO:0005886">
    <property type="term" value="C:plasma membrane"/>
    <property type="evidence" value="ECO:0007669"/>
    <property type="project" value="UniProtKB-SubCell"/>
</dbReference>
<keyword evidence="3" id="KW-1003">Cell membrane</keyword>
<dbReference type="CDD" id="cd06261">
    <property type="entry name" value="TM_PBP2"/>
    <property type="match status" value="1"/>
</dbReference>
<dbReference type="GO" id="GO:0055085">
    <property type="term" value="P:transmembrane transport"/>
    <property type="evidence" value="ECO:0007669"/>
    <property type="project" value="InterPro"/>
</dbReference>
<evidence type="ECO:0000313" key="10">
    <source>
        <dbReference type="EMBL" id="WBG92689.1"/>
    </source>
</evidence>
<sequence>MKRRTLFYLQAGITTLTALFMIVPVVLSMLAGVTENYFIGLRSGLTLKWVGQVWELYADTFWLSLLIALCCLAITVAIGLPAAWGLLKAPPRWSARIEECLMLPVALPGLATALGIILLYGRFNGLRDSWLFILIGHVLFTLPFMIRPVLAVMQAIQLPRLEEAAASLGAGFWRRFFTVVVPNCRNGILAGAFMVITLSVGEFNITWMLHTPLTKTLPVGLADSYASMRLEVGSAYTLIFIVMILPLLLMLNACNHWLTRQATRNAVKELA</sequence>
<dbReference type="AlphaFoldDB" id="A0AAJ5UBE0"/>
<protein>
    <submittedName>
        <fullName evidence="10">ABC transporter permease</fullName>
    </submittedName>
</protein>
<evidence type="ECO:0000256" key="4">
    <source>
        <dbReference type="ARBA" id="ARBA00022519"/>
    </source>
</evidence>
<feature type="transmembrane region" description="Helical" evidence="8">
    <location>
        <begin position="7"/>
        <end position="31"/>
    </location>
</feature>
<dbReference type="PANTHER" id="PTHR43357">
    <property type="entry name" value="INNER MEMBRANE ABC TRANSPORTER PERMEASE PROTEIN YDCV"/>
    <property type="match status" value="1"/>
</dbReference>
<dbReference type="InterPro" id="IPR035906">
    <property type="entry name" value="MetI-like_sf"/>
</dbReference>
<feature type="transmembrane region" description="Helical" evidence="8">
    <location>
        <begin position="235"/>
        <end position="254"/>
    </location>
</feature>
<accession>A0AAJ5UBE0</accession>
<dbReference type="KEGG" id="kpie:N5580_04595"/>
<evidence type="ECO:0000256" key="6">
    <source>
        <dbReference type="ARBA" id="ARBA00022989"/>
    </source>
</evidence>